<dbReference type="EMBL" id="JAMZIH010002691">
    <property type="protein sequence ID" value="KAJ1677279.1"/>
    <property type="molecule type" value="Genomic_DNA"/>
</dbReference>
<dbReference type="Proteomes" id="UP001145114">
    <property type="component" value="Unassembled WGS sequence"/>
</dbReference>
<protein>
    <submittedName>
        <fullName evidence="1">Uncharacterized protein</fullName>
    </submittedName>
</protein>
<name>A0ACC1HLB0_9FUNG</name>
<proteinExistence type="predicted"/>
<evidence type="ECO:0000313" key="2">
    <source>
        <dbReference type="Proteomes" id="UP001145114"/>
    </source>
</evidence>
<evidence type="ECO:0000313" key="1">
    <source>
        <dbReference type="EMBL" id="KAJ1677279.1"/>
    </source>
</evidence>
<sequence>MLMVPILGFQCRQLVLIGDPLQLPPTMTTLAAKKAEGKGLDRTLFHRLNEMGYKPLPLRMQYRLFYSNTLRNGVGEDDRPPLLASVPPMLFLETLGKEAQQGKSMSYFNRAELDAGVAIVRSLLNIGIDRSQIGVIALYKTQAEMLNERINVSSNSQHRVQGSEKDIIILSCVKTANLG</sequence>
<comment type="caution">
    <text evidence="1">The sequence shown here is derived from an EMBL/GenBank/DDBJ whole genome shotgun (WGS) entry which is preliminary data.</text>
</comment>
<accession>A0ACC1HLB0</accession>
<keyword evidence="2" id="KW-1185">Reference proteome</keyword>
<gene>
    <name evidence="1" type="ORF">EV182_006494</name>
</gene>
<reference evidence="1" key="1">
    <citation type="submission" date="2022-06" db="EMBL/GenBank/DDBJ databases">
        <title>Phylogenomic reconstructions and comparative analyses of Kickxellomycotina fungi.</title>
        <authorList>
            <person name="Reynolds N.K."/>
            <person name="Stajich J.E."/>
            <person name="Barry K."/>
            <person name="Grigoriev I.V."/>
            <person name="Crous P."/>
            <person name="Smith M.E."/>
        </authorList>
    </citation>
    <scope>NUCLEOTIDE SEQUENCE</scope>
    <source>
        <strain evidence="1">RSA 2271</strain>
    </source>
</reference>
<feature type="non-terminal residue" evidence="1">
    <location>
        <position position="179"/>
    </location>
</feature>
<organism evidence="1 2">
    <name type="scientific">Spiromyces aspiralis</name>
    <dbReference type="NCBI Taxonomy" id="68401"/>
    <lineage>
        <taxon>Eukaryota</taxon>
        <taxon>Fungi</taxon>
        <taxon>Fungi incertae sedis</taxon>
        <taxon>Zoopagomycota</taxon>
        <taxon>Kickxellomycotina</taxon>
        <taxon>Kickxellomycetes</taxon>
        <taxon>Kickxellales</taxon>
        <taxon>Kickxellaceae</taxon>
        <taxon>Spiromyces</taxon>
    </lineage>
</organism>